<dbReference type="eggNOG" id="COG3296">
    <property type="taxonomic scope" value="Bacteria"/>
</dbReference>
<evidence type="ECO:0000313" key="6">
    <source>
        <dbReference type="EMBL" id="CCH70842.1"/>
    </source>
</evidence>
<sequence>MSTSPNQPFEPAESQGTIPPQAAHYGQAPAQLSPETEKQIGALAHGVGAAATFFSGGTLGFVAALVMYFIYRDRGPFVRSHVANALNVQIMIGIGLIISALLMIILVGFITYPIVWIVGIVLHVVGAVKAMNGEYWKPPMTPDFVK</sequence>
<dbReference type="Proteomes" id="UP000013167">
    <property type="component" value="Unassembled WGS sequence"/>
</dbReference>
<proteinExistence type="predicted"/>
<keyword evidence="7" id="KW-1185">Reference proteome</keyword>
<feature type="transmembrane region" description="Helical" evidence="5">
    <location>
        <begin position="82"/>
        <end position="107"/>
    </location>
</feature>
<evidence type="ECO:0000256" key="1">
    <source>
        <dbReference type="ARBA" id="ARBA00004141"/>
    </source>
</evidence>
<dbReference type="OrthoDB" id="9808930at2"/>
<dbReference type="RefSeq" id="WP_010850685.1">
    <property type="nucleotide sequence ID" value="NZ_HF570956.1"/>
</dbReference>
<protein>
    <recommendedName>
        <fullName evidence="8">DUF4870 domain-containing protein</fullName>
    </recommendedName>
</protein>
<dbReference type="Pfam" id="PF09685">
    <property type="entry name" value="MamF_MmsF"/>
    <property type="match status" value="1"/>
</dbReference>
<gene>
    <name evidence="6" type="ORF">BN10_680068</name>
</gene>
<evidence type="ECO:0000313" key="7">
    <source>
        <dbReference type="Proteomes" id="UP000013167"/>
    </source>
</evidence>
<keyword evidence="4 5" id="KW-0472">Membrane</keyword>
<evidence type="ECO:0008006" key="8">
    <source>
        <dbReference type="Google" id="ProtNLM"/>
    </source>
</evidence>
<accession>N0E1T2</accession>
<feature type="transmembrane region" description="Helical" evidence="5">
    <location>
        <begin position="42"/>
        <end position="70"/>
    </location>
</feature>
<comment type="caution">
    <text evidence="6">The sequence shown here is derived from an EMBL/GenBank/DDBJ whole genome shotgun (WGS) entry which is preliminary data.</text>
</comment>
<comment type="subcellular location">
    <subcellularLocation>
        <location evidence="1">Membrane</location>
        <topology evidence="1">Multi-pass membrane protein</topology>
    </subcellularLocation>
</comment>
<feature type="transmembrane region" description="Helical" evidence="5">
    <location>
        <begin position="113"/>
        <end position="131"/>
    </location>
</feature>
<evidence type="ECO:0000256" key="4">
    <source>
        <dbReference type="ARBA" id="ARBA00023136"/>
    </source>
</evidence>
<dbReference type="HOGENOM" id="CLU_104196_1_1_11"/>
<keyword evidence="2 5" id="KW-0812">Transmembrane</keyword>
<reference evidence="6 7" key="1">
    <citation type="journal article" date="2013" name="ISME J.">
        <title>A metabolic model for members of the genus Tetrasphaera involved in enhanced biological phosphorus removal.</title>
        <authorList>
            <person name="Kristiansen R."/>
            <person name="Nguyen H.T.T."/>
            <person name="Saunders A.M."/>
            <person name="Nielsen J.L."/>
            <person name="Wimmer R."/>
            <person name="Le V.Q."/>
            <person name="McIlroy S.J."/>
            <person name="Petrovski S."/>
            <person name="Seviour R.J."/>
            <person name="Calteau A."/>
            <person name="Nielsen K.L."/>
            <person name="Nielsen P.H."/>
        </authorList>
    </citation>
    <scope>NUCLEOTIDE SEQUENCE [LARGE SCALE GENOMIC DNA]</scope>
    <source>
        <strain evidence="6 7">Lp2</strain>
    </source>
</reference>
<organism evidence="6 7">
    <name type="scientific">Phycicoccus elongatus Lp2</name>
    <dbReference type="NCBI Taxonomy" id="1193181"/>
    <lineage>
        <taxon>Bacteria</taxon>
        <taxon>Bacillati</taxon>
        <taxon>Actinomycetota</taxon>
        <taxon>Actinomycetes</taxon>
        <taxon>Micrococcales</taxon>
        <taxon>Intrasporangiaceae</taxon>
        <taxon>Phycicoccus</taxon>
    </lineage>
</organism>
<evidence type="ECO:0000256" key="2">
    <source>
        <dbReference type="ARBA" id="ARBA00022692"/>
    </source>
</evidence>
<dbReference type="InterPro" id="IPR019109">
    <property type="entry name" value="MamF_MmsF"/>
</dbReference>
<dbReference type="AlphaFoldDB" id="N0E1T2"/>
<dbReference type="EMBL" id="CAIZ01000139">
    <property type="protein sequence ID" value="CCH70842.1"/>
    <property type="molecule type" value="Genomic_DNA"/>
</dbReference>
<name>N0E1T2_9MICO</name>
<keyword evidence="3 5" id="KW-1133">Transmembrane helix</keyword>
<evidence type="ECO:0000256" key="5">
    <source>
        <dbReference type="SAM" id="Phobius"/>
    </source>
</evidence>
<evidence type="ECO:0000256" key="3">
    <source>
        <dbReference type="ARBA" id="ARBA00022989"/>
    </source>
</evidence>
<dbReference type="STRING" id="1193181.BN10_680068"/>